<gene>
    <name evidence="3" type="ORF">METZ01_LOCUS22781</name>
</gene>
<evidence type="ECO:0000259" key="2">
    <source>
        <dbReference type="PROSITE" id="PS51084"/>
    </source>
</evidence>
<evidence type="ECO:0000256" key="1">
    <source>
        <dbReference type="ARBA" id="ARBA00022741"/>
    </source>
</evidence>
<dbReference type="PANTHER" id="PTHR42997:SF1">
    <property type="entry name" value="AP-4-A PHOSPHORYLASE"/>
    <property type="match status" value="1"/>
</dbReference>
<dbReference type="Gene3D" id="3.30.428.10">
    <property type="entry name" value="HIT-like"/>
    <property type="match status" value="1"/>
</dbReference>
<reference evidence="3" key="1">
    <citation type="submission" date="2018-05" db="EMBL/GenBank/DDBJ databases">
        <authorList>
            <person name="Lanie J.A."/>
            <person name="Ng W.-L."/>
            <person name="Kazmierczak K.M."/>
            <person name="Andrzejewski T.M."/>
            <person name="Davidsen T.M."/>
            <person name="Wayne K.J."/>
            <person name="Tettelin H."/>
            <person name="Glass J.I."/>
            <person name="Rusch D."/>
            <person name="Podicherti R."/>
            <person name="Tsui H.-C.T."/>
            <person name="Winkler M.E."/>
        </authorList>
    </citation>
    <scope>NUCLEOTIDE SEQUENCE</scope>
</reference>
<feature type="domain" description="HIT" evidence="2">
    <location>
        <begin position="25"/>
        <end position="133"/>
    </location>
</feature>
<dbReference type="PANTHER" id="PTHR42997">
    <property type="entry name" value="HIT FAMILY HYDROLASE"/>
    <property type="match status" value="1"/>
</dbReference>
<evidence type="ECO:0000313" key="3">
    <source>
        <dbReference type="EMBL" id="SUZ69927.1"/>
    </source>
</evidence>
<protein>
    <recommendedName>
        <fullName evidence="2">HIT domain-containing protein</fullName>
    </recommendedName>
</protein>
<accession>A0A381PV59</accession>
<dbReference type="InterPro" id="IPR039383">
    <property type="entry name" value="FHIT"/>
</dbReference>
<dbReference type="InterPro" id="IPR011146">
    <property type="entry name" value="HIT-like"/>
</dbReference>
<dbReference type="CDD" id="cd01275">
    <property type="entry name" value="FHIT"/>
    <property type="match status" value="1"/>
</dbReference>
<keyword evidence="1" id="KW-0547">Nucleotide-binding</keyword>
<dbReference type="PROSITE" id="PS51084">
    <property type="entry name" value="HIT_2"/>
    <property type="match status" value="1"/>
</dbReference>
<dbReference type="GO" id="GO:0003824">
    <property type="term" value="F:catalytic activity"/>
    <property type="evidence" value="ECO:0007669"/>
    <property type="project" value="InterPro"/>
</dbReference>
<dbReference type="SUPFAM" id="SSF54197">
    <property type="entry name" value="HIT-like"/>
    <property type="match status" value="1"/>
</dbReference>
<dbReference type="InterPro" id="IPR036265">
    <property type="entry name" value="HIT-like_sf"/>
</dbReference>
<name>A0A381PV59_9ZZZZ</name>
<dbReference type="Pfam" id="PF01230">
    <property type="entry name" value="HIT"/>
    <property type="match status" value="1"/>
</dbReference>
<dbReference type="EMBL" id="UINC01001075">
    <property type="protein sequence ID" value="SUZ69927.1"/>
    <property type="molecule type" value="Genomic_DNA"/>
</dbReference>
<sequence>MDNLWAPWRMEYIRAPKKNNGTTFSSKLEKGTDEENLILFKGDHSFVCMNLYPYNNGHLLLVPYEIVDKPEDLNKEAMNEIMKISTMSMKILRENMNAEGFNFGANIGASAGAGIADHLHYHIVPRWGGDTNFMPVVGNTKVHVQGLQDTYDDLIPYFQKIHKGT</sequence>
<dbReference type="InterPro" id="IPR052908">
    <property type="entry name" value="AP-4-A_phosphorylase"/>
</dbReference>
<dbReference type="AlphaFoldDB" id="A0A381PV59"/>
<organism evidence="3">
    <name type="scientific">marine metagenome</name>
    <dbReference type="NCBI Taxonomy" id="408172"/>
    <lineage>
        <taxon>unclassified sequences</taxon>
        <taxon>metagenomes</taxon>
        <taxon>ecological metagenomes</taxon>
    </lineage>
</organism>
<proteinExistence type="predicted"/>
<dbReference type="GO" id="GO:0000166">
    <property type="term" value="F:nucleotide binding"/>
    <property type="evidence" value="ECO:0007669"/>
    <property type="project" value="UniProtKB-KW"/>
</dbReference>